<accession>A0AAQ3L8Z5</accession>
<evidence type="ECO:0000313" key="2">
    <source>
        <dbReference type="EMBL" id="WOL20531.1"/>
    </source>
</evidence>
<dbReference type="EMBL" id="CP136898">
    <property type="protein sequence ID" value="WOL20531.1"/>
    <property type="molecule type" value="Genomic_DNA"/>
</dbReference>
<keyword evidence="3" id="KW-1185">Reference proteome</keyword>
<sequence length="103" mass="11430">MLFPDHVCASNDDLGMGLGAYTYAVDYPTSTACADIHGVIHVVFEYLQLMLVMLFILASLSFIICLLTCKFLILKFGYVLNEVMLTIRVQDLHEVAPKGTPQS</sequence>
<evidence type="ECO:0000256" key="1">
    <source>
        <dbReference type="SAM" id="Phobius"/>
    </source>
</evidence>
<gene>
    <name evidence="2" type="ORF">Cni_G29336</name>
</gene>
<name>A0AAQ3L8Z5_9LILI</name>
<keyword evidence="1" id="KW-1133">Transmembrane helix</keyword>
<dbReference type="AlphaFoldDB" id="A0AAQ3L8Z5"/>
<keyword evidence="1" id="KW-0812">Transmembrane</keyword>
<dbReference type="Proteomes" id="UP001327560">
    <property type="component" value="Chromosome 9"/>
</dbReference>
<keyword evidence="1" id="KW-0472">Membrane</keyword>
<feature type="transmembrane region" description="Helical" evidence="1">
    <location>
        <begin position="49"/>
        <end position="74"/>
    </location>
</feature>
<protein>
    <submittedName>
        <fullName evidence="2">Uncharacterized protein</fullName>
    </submittedName>
</protein>
<organism evidence="2 3">
    <name type="scientific">Canna indica</name>
    <name type="common">Indian-shot</name>
    <dbReference type="NCBI Taxonomy" id="4628"/>
    <lineage>
        <taxon>Eukaryota</taxon>
        <taxon>Viridiplantae</taxon>
        <taxon>Streptophyta</taxon>
        <taxon>Embryophyta</taxon>
        <taxon>Tracheophyta</taxon>
        <taxon>Spermatophyta</taxon>
        <taxon>Magnoliopsida</taxon>
        <taxon>Liliopsida</taxon>
        <taxon>Zingiberales</taxon>
        <taxon>Cannaceae</taxon>
        <taxon>Canna</taxon>
    </lineage>
</organism>
<reference evidence="2 3" key="1">
    <citation type="submission" date="2023-10" db="EMBL/GenBank/DDBJ databases">
        <title>Chromosome-scale genome assembly provides insights into flower coloration mechanisms of Canna indica.</title>
        <authorList>
            <person name="Li C."/>
        </authorList>
    </citation>
    <scope>NUCLEOTIDE SEQUENCE [LARGE SCALE GENOMIC DNA]</scope>
    <source>
        <tissue evidence="2">Flower</tissue>
    </source>
</reference>
<evidence type="ECO:0000313" key="3">
    <source>
        <dbReference type="Proteomes" id="UP001327560"/>
    </source>
</evidence>
<proteinExistence type="predicted"/>